<evidence type="ECO:0000256" key="5">
    <source>
        <dbReference type="ARBA" id="ARBA00022741"/>
    </source>
</evidence>
<dbReference type="PROSITE" id="PS00018">
    <property type="entry name" value="EF_HAND_1"/>
    <property type="match status" value="2"/>
</dbReference>
<protein>
    <submittedName>
        <fullName evidence="12">Uncharacterized protein</fullName>
    </submittedName>
</protein>
<keyword evidence="4" id="KW-0479">Metal-binding</keyword>
<dbReference type="Pfam" id="PF02272">
    <property type="entry name" value="DHHA1"/>
    <property type="match status" value="1"/>
</dbReference>
<reference evidence="12 13" key="1">
    <citation type="journal article" date="2008" name="Nature">
        <title>The Phaeodactylum genome reveals the evolutionary history of diatom genomes.</title>
        <authorList>
            <person name="Bowler C."/>
            <person name="Allen A.E."/>
            <person name="Badger J.H."/>
            <person name="Grimwood J."/>
            <person name="Jabbari K."/>
            <person name="Kuo A."/>
            <person name="Maheswari U."/>
            <person name="Martens C."/>
            <person name="Maumus F."/>
            <person name="Otillar R.P."/>
            <person name="Rayko E."/>
            <person name="Salamov A."/>
            <person name="Vandepoele K."/>
            <person name="Beszteri B."/>
            <person name="Gruber A."/>
            <person name="Heijde M."/>
            <person name="Katinka M."/>
            <person name="Mock T."/>
            <person name="Valentin K."/>
            <person name="Verret F."/>
            <person name="Berges J.A."/>
            <person name="Brownlee C."/>
            <person name="Cadoret J.P."/>
            <person name="Chiovitti A."/>
            <person name="Choi C.J."/>
            <person name="Coesel S."/>
            <person name="De Martino A."/>
            <person name="Detter J.C."/>
            <person name="Durkin C."/>
            <person name="Falciatore A."/>
            <person name="Fournet J."/>
            <person name="Haruta M."/>
            <person name="Huysman M.J."/>
            <person name="Jenkins B.D."/>
            <person name="Jiroutova K."/>
            <person name="Jorgensen R.E."/>
            <person name="Joubert Y."/>
            <person name="Kaplan A."/>
            <person name="Kroger N."/>
            <person name="Kroth P.G."/>
            <person name="La Roche J."/>
            <person name="Lindquist E."/>
            <person name="Lommer M."/>
            <person name="Martin-Jezequel V."/>
            <person name="Lopez P.J."/>
            <person name="Lucas S."/>
            <person name="Mangogna M."/>
            <person name="McGinnis K."/>
            <person name="Medlin L.K."/>
            <person name="Montsant A."/>
            <person name="Oudot-Le Secq M.P."/>
            <person name="Napoli C."/>
            <person name="Obornik M."/>
            <person name="Parker M.S."/>
            <person name="Petit J.L."/>
            <person name="Porcel B.M."/>
            <person name="Poulsen N."/>
            <person name="Robison M."/>
            <person name="Rychlewski L."/>
            <person name="Rynearson T.A."/>
            <person name="Schmutz J."/>
            <person name="Shapiro H."/>
            <person name="Siaut M."/>
            <person name="Stanley M."/>
            <person name="Sussman M.R."/>
            <person name="Taylor A.R."/>
            <person name="Vardi A."/>
            <person name="von Dassow P."/>
            <person name="Vyverman W."/>
            <person name="Willis A."/>
            <person name="Wyrwicz L.S."/>
            <person name="Rokhsar D.S."/>
            <person name="Weissenbach J."/>
            <person name="Armbrust E.V."/>
            <person name="Green B.R."/>
            <person name="Van de Peer Y."/>
            <person name="Grigoriev I.V."/>
        </authorList>
    </citation>
    <scope>NUCLEOTIDE SEQUENCE [LARGE SCALE GENOMIC DNA]</scope>
    <source>
        <strain evidence="12 13">CCAP 1055/1</strain>
    </source>
</reference>
<dbReference type="PANTHER" id="PTHR47788:SF1">
    <property type="entry name" value="A-ADDING TRNA NUCLEOTIDYLTRANSFERASE"/>
    <property type="match status" value="1"/>
</dbReference>
<reference evidence="13" key="2">
    <citation type="submission" date="2008-08" db="EMBL/GenBank/DDBJ databases">
        <authorList>
            <consortium name="Diatom Consortium"/>
            <person name="Grigoriev I."/>
            <person name="Grimwood J."/>
            <person name="Kuo A."/>
            <person name="Otillar R.P."/>
            <person name="Salamov A."/>
            <person name="Detter J.C."/>
            <person name="Lindquist E."/>
            <person name="Shapiro H."/>
            <person name="Lucas S."/>
            <person name="Glavina del Rio T."/>
            <person name="Pitluck S."/>
            <person name="Rokhsar D."/>
            <person name="Bowler C."/>
        </authorList>
    </citation>
    <scope>GENOME REANNOTATION</scope>
    <source>
        <strain evidence="13">CCAP 1055/1</strain>
    </source>
</reference>
<dbReference type="KEGG" id="pti:PHATRDRAFT_36397"/>
<gene>
    <name evidence="12" type="ORF">PHATRDRAFT_36397</name>
</gene>
<dbReference type="GO" id="GO:0003723">
    <property type="term" value="F:RNA binding"/>
    <property type="evidence" value="ECO:0007669"/>
    <property type="project" value="UniProtKB-KW"/>
</dbReference>
<keyword evidence="7" id="KW-0460">Magnesium</keyword>
<dbReference type="SMART" id="SM00054">
    <property type="entry name" value="EFh"/>
    <property type="match status" value="2"/>
</dbReference>
<dbReference type="Proteomes" id="UP000000759">
    <property type="component" value="Chromosome 10"/>
</dbReference>
<dbReference type="InParanoid" id="B7G185"/>
<proteinExistence type="predicted"/>
<evidence type="ECO:0000256" key="9">
    <source>
        <dbReference type="PROSITE-ProRule" id="PRU00703"/>
    </source>
</evidence>
<keyword evidence="9" id="KW-0129">CBS domain</keyword>
<evidence type="ECO:0000256" key="8">
    <source>
        <dbReference type="ARBA" id="ARBA00022884"/>
    </source>
</evidence>
<dbReference type="Gene3D" id="3.10.310.30">
    <property type="match status" value="1"/>
</dbReference>
<dbReference type="OrthoDB" id="418595at2759"/>
<evidence type="ECO:0000313" key="13">
    <source>
        <dbReference type="Proteomes" id="UP000000759"/>
    </source>
</evidence>
<dbReference type="InterPro" id="IPR011992">
    <property type="entry name" value="EF-hand-dom_pair"/>
</dbReference>
<dbReference type="InterPro" id="IPR038763">
    <property type="entry name" value="DHH_sf"/>
</dbReference>
<keyword evidence="2" id="KW-0819">tRNA processing</keyword>
<keyword evidence="5" id="KW-0547">Nucleotide-binding</keyword>
<dbReference type="SMART" id="SM00116">
    <property type="entry name" value="CBS"/>
    <property type="match status" value="2"/>
</dbReference>
<evidence type="ECO:0000256" key="3">
    <source>
        <dbReference type="ARBA" id="ARBA00022695"/>
    </source>
</evidence>
<dbReference type="AlphaFoldDB" id="B7G185"/>
<feature type="domain" description="EF-hand" evidence="10">
    <location>
        <begin position="455"/>
        <end position="490"/>
    </location>
</feature>
<dbReference type="eggNOG" id="ENOG502R7NG">
    <property type="taxonomic scope" value="Eukaryota"/>
</dbReference>
<keyword evidence="6" id="KW-0106">Calcium</keyword>
<sequence>MTDDGTYSARFLEDNGLELITDEQGMVTARPLGLNDGQVLEKAVSQPQQHKQKDQKVVEFDRDERIPLIISTQPSIDSHVQTEQPVKQAPAKKHPITEAPAKVVPQTGFNVVLTHCTADFDSLASAVGLAKLWSAQDTSSSTAEANKTFDSASDVPTFVVLPRGAHPGVQRFLALHKHLFPIRSLKSLPSDLSGLNRLALVDAQRRDPHNGCGPPHRSGLDIPATDYVVDKVGSVSTLISESLRKSKILLTEAEATLLALGVHADTGSLCFDSTTPRDAVALAWCLEQGASQVAIAEHAQTSLSAEQQGVLTQALINTNSTAIYGVTLSTVLLSADGFINGLAAVTQDAMELSSSDVFLLALVYEAQAGGRRRKRKGSGSLLTSRLLTKDKSSANPGGNSNNDAQVFEAEAWKGGPEYIKQRRLRSAFDRKDNDDSGFLEVDEITAALASSGVIASPEAVADLIQAIDKDGNGKIDFDEFVAFSEQAETRQLERDALMSKGSTTMIIIGRVKAGVNLKSVKLNKLLEKFGGGGHAKAASATVRLGEEAEASDVLQDLVDELIESSLNEQPTVGDFMTAPVLSVQPEMTEHQVEDLFTRYDVRALPVVNEENDVIGLVTYKEVAAAKQRLWNKEQKRLRRELELVEKGEVVDEADQKVAQERRKGSTVKGWMLQHVQLVEASKTMAEVESILLENDVGCMPVVADGTKKLVGMVTRTDLLRQHRYYPSLHYHNKGFANSIADRKPIIALRKRLKQFDIEE</sequence>
<dbReference type="Gene3D" id="3.10.580.10">
    <property type="entry name" value="CBS-domain"/>
    <property type="match status" value="1"/>
</dbReference>
<accession>B7G185</accession>
<keyword evidence="13" id="KW-1185">Reference proteome</keyword>
<evidence type="ECO:0000256" key="7">
    <source>
        <dbReference type="ARBA" id="ARBA00022842"/>
    </source>
</evidence>
<dbReference type="GO" id="GO:0016779">
    <property type="term" value="F:nucleotidyltransferase activity"/>
    <property type="evidence" value="ECO:0007669"/>
    <property type="project" value="UniProtKB-KW"/>
</dbReference>
<dbReference type="GeneID" id="7201544"/>
<dbReference type="PROSITE" id="PS50222">
    <property type="entry name" value="EF_HAND_2"/>
    <property type="match status" value="2"/>
</dbReference>
<evidence type="ECO:0000259" key="10">
    <source>
        <dbReference type="PROSITE" id="PS50222"/>
    </source>
</evidence>
<keyword evidence="3" id="KW-0808">Transferase</keyword>
<dbReference type="Gene3D" id="3.90.1640.10">
    <property type="entry name" value="inorganic pyrophosphatase (n-terminal core)"/>
    <property type="match status" value="1"/>
</dbReference>
<dbReference type="PaxDb" id="2850-Phatr36397"/>
<feature type="domain" description="EF-hand" evidence="10">
    <location>
        <begin position="419"/>
        <end position="454"/>
    </location>
</feature>
<keyword evidence="8" id="KW-0694">RNA-binding</keyword>
<keyword evidence="3" id="KW-0548">Nucleotidyltransferase</keyword>
<dbReference type="SUPFAM" id="SSF47473">
    <property type="entry name" value="EF-hand"/>
    <property type="match status" value="1"/>
</dbReference>
<dbReference type="InterPro" id="IPR018247">
    <property type="entry name" value="EF_Hand_1_Ca_BS"/>
</dbReference>
<dbReference type="Gene3D" id="1.10.238.10">
    <property type="entry name" value="EF-hand"/>
    <property type="match status" value="1"/>
</dbReference>
<dbReference type="CDD" id="cd00051">
    <property type="entry name" value="EFh"/>
    <property type="match status" value="1"/>
</dbReference>
<feature type="domain" description="CBS" evidence="11">
    <location>
        <begin position="671"/>
        <end position="731"/>
    </location>
</feature>
<dbReference type="Pfam" id="PF13499">
    <property type="entry name" value="EF-hand_7"/>
    <property type="match status" value="1"/>
</dbReference>
<dbReference type="InterPro" id="IPR052390">
    <property type="entry name" value="tRNA_nt/polyA_polymerase"/>
</dbReference>
<evidence type="ECO:0000256" key="1">
    <source>
        <dbReference type="ARBA" id="ARBA00001946"/>
    </source>
</evidence>
<evidence type="ECO:0000256" key="6">
    <source>
        <dbReference type="ARBA" id="ARBA00022837"/>
    </source>
</evidence>
<dbReference type="PANTHER" id="PTHR47788">
    <property type="entry name" value="POLYA POLYMERASE"/>
    <property type="match status" value="1"/>
</dbReference>
<dbReference type="EMBL" id="CM000613">
    <property type="protein sequence ID" value="EEC47643.1"/>
    <property type="molecule type" value="Genomic_DNA"/>
</dbReference>
<dbReference type="InterPro" id="IPR002048">
    <property type="entry name" value="EF_hand_dom"/>
</dbReference>
<dbReference type="InterPro" id="IPR000644">
    <property type="entry name" value="CBS_dom"/>
</dbReference>
<feature type="domain" description="CBS" evidence="11">
    <location>
        <begin position="576"/>
        <end position="633"/>
    </location>
</feature>
<evidence type="ECO:0000313" key="12">
    <source>
        <dbReference type="EMBL" id="EEC47643.1"/>
    </source>
</evidence>
<name>B7G185_PHATC</name>
<evidence type="ECO:0000256" key="4">
    <source>
        <dbReference type="ARBA" id="ARBA00022723"/>
    </source>
</evidence>
<organism evidence="12 13">
    <name type="scientific">Phaeodactylum tricornutum (strain CCAP 1055/1)</name>
    <dbReference type="NCBI Taxonomy" id="556484"/>
    <lineage>
        <taxon>Eukaryota</taxon>
        <taxon>Sar</taxon>
        <taxon>Stramenopiles</taxon>
        <taxon>Ochrophyta</taxon>
        <taxon>Bacillariophyta</taxon>
        <taxon>Bacillariophyceae</taxon>
        <taxon>Bacillariophycidae</taxon>
        <taxon>Naviculales</taxon>
        <taxon>Phaeodactylaceae</taxon>
        <taxon>Phaeodactylum</taxon>
    </lineage>
</organism>
<dbReference type="RefSeq" id="XP_002180991.1">
    <property type="nucleotide sequence ID" value="XM_002180955.1"/>
</dbReference>
<comment type="cofactor">
    <cofactor evidence="1">
        <name>Mg(2+)</name>
        <dbReference type="ChEBI" id="CHEBI:18420"/>
    </cofactor>
</comment>
<dbReference type="Pfam" id="PF00571">
    <property type="entry name" value="CBS"/>
    <property type="match status" value="2"/>
</dbReference>
<dbReference type="InterPro" id="IPR046342">
    <property type="entry name" value="CBS_dom_sf"/>
</dbReference>
<evidence type="ECO:0000256" key="2">
    <source>
        <dbReference type="ARBA" id="ARBA00022694"/>
    </source>
</evidence>
<dbReference type="SUPFAM" id="SSF64182">
    <property type="entry name" value="DHH phosphoesterases"/>
    <property type="match status" value="2"/>
</dbReference>
<evidence type="ECO:0000259" key="11">
    <source>
        <dbReference type="PROSITE" id="PS51371"/>
    </source>
</evidence>
<dbReference type="GO" id="GO:0005509">
    <property type="term" value="F:calcium ion binding"/>
    <property type="evidence" value="ECO:0007669"/>
    <property type="project" value="InterPro"/>
</dbReference>
<dbReference type="SUPFAM" id="SSF54631">
    <property type="entry name" value="CBS-domain pair"/>
    <property type="match status" value="1"/>
</dbReference>
<dbReference type="PROSITE" id="PS51371">
    <property type="entry name" value="CBS"/>
    <property type="match status" value="2"/>
</dbReference>
<dbReference type="GO" id="GO:0000166">
    <property type="term" value="F:nucleotide binding"/>
    <property type="evidence" value="ECO:0007669"/>
    <property type="project" value="UniProtKB-KW"/>
</dbReference>
<dbReference type="InterPro" id="IPR003156">
    <property type="entry name" value="DHHA1_dom"/>
</dbReference>
<dbReference type="GO" id="GO:0008033">
    <property type="term" value="P:tRNA processing"/>
    <property type="evidence" value="ECO:0007669"/>
    <property type="project" value="UniProtKB-KW"/>
</dbReference>